<keyword evidence="2" id="KW-0378">Hydrolase</keyword>
<protein>
    <submittedName>
        <fullName evidence="2">Alpha/beta hydrolase</fullName>
    </submittedName>
</protein>
<reference evidence="2" key="2">
    <citation type="submission" date="2020-09" db="EMBL/GenBank/DDBJ databases">
        <authorList>
            <person name="Sun Q."/>
            <person name="Zhou Y."/>
        </authorList>
    </citation>
    <scope>NUCLEOTIDE SEQUENCE</scope>
    <source>
        <strain evidence="2">CGMCC 1.15367</strain>
    </source>
</reference>
<reference evidence="2" key="1">
    <citation type="journal article" date="2014" name="Int. J. Syst. Evol. Microbiol.">
        <title>Complete genome sequence of Corynebacterium casei LMG S-19264T (=DSM 44701T), isolated from a smear-ripened cheese.</title>
        <authorList>
            <consortium name="US DOE Joint Genome Institute (JGI-PGF)"/>
            <person name="Walter F."/>
            <person name="Albersmeier A."/>
            <person name="Kalinowski J."/>
            <person name="Ruckert C."/>
        </authorList>
    </citation>
    <scope>NUCLEOTIDE SEQUENCE</scope>
    <source>
        <strain evidence="2">CGMCC 1.15367</strain>
    </source>
</reference>
<dbReference type="PANTHER" id="PTHR43194">
    <property type="entry name" value="HYDROLASE ALPHA/BETA FOLD FAMILY"/>
    <property type="match status" value="1"/>
</dbReference>
<gene>
    <name evidence="2" type="ORF">GCM10011390_23740</name>
</gene>
<evidence type="ECO:0000259" key="1">
    <source>
        <dbReference type="Pfam" id="PF00561"/>
    </source>
</evidence>
<dbReference type="RefSeq" id="WP_188908675.1">
    <property type="nucleotide sequence ID" value="NZ_BMIQ01000003.1"/>
</dbReference>
<dbReference type="Proteomes" id="UP000644699">
    <property type="component" value="Unassembled WGS sequence"/>
</dbReference>
<keyword evidence="3" id="KW-1185">Reference proteome</keyword>
<dbReference type="GO" id="GO:0016787">
    <property type="term" value="F:hydrolase activity"/>
    <property type="evidence" value="ECO:0007669"/>
    <property type="project" value="UniProtKB-KW"/>
</dbReference>
<accession>A0A917E562</accession>
<evidence type="ECO:0000313" key="3">
    <source>
        <dbReference type="Proteomes" id="UP000644699"/>
    </source>
</evidence>
<proteinExistence type="predicted"/>
<name>A0A917E562_9HYPH</name>
<dbReference type="InterPro" id="IPR050228">
    <property type="entry name" value="Carboxylesterase_BioH"/>
</dbReference>
<feature type="domain" description="AB hydrolase-1" evidence="1">
    <location>
        <begin position="29"/>
        <end position="252"/>
    </location>
</feature>
<dbReference type="SUPFAM" id="SSF53474">
    <property type="entry name" value="alpha/beta-Hydrolases"/>
    <property type="match status" value="1"/>
</dbReference>
<dbReference type="Gene3D" id="3.40.50.1820">
    <property type="entry name" value="alpha/beta hydrolase"/>
    <property type="match status" value="1"/>
</dbReference>
<evidence type="ECO:0000313" key="2">
    <source>
        <dbReference type="EMBL" id="GGE04044.1"/>
    </source>
</evidence>
<dbReference type="EMBL" id="BMIQ01000003">
    <property type="protein sequence ID" value="GGE04044.1"/>
    <property type="molecule type" value="Genomic_DNA"/>
</dbReference>
<dbReference type="Pfam" id="PF00561">
    <property type="entry name" value="Abhydrolase_1"/>
    <property type="match status" value="1"/>
</dbReference>
<organism evidence="2 3">
    <name type="scientific">Aureimonas endophytica</name>
    <dbReference type="NCBI Taxonomy" id="2027858"/>
    <lineage>
        <taxon>Bacteria</taxon>
        <taxon>Pseudomonadati</taxon>
        <taxon>Pseudomonadota</taxon>
        <taxon>Alphaproteobacteria</taxon>
        <taxon>Hyphomicrobiales</taxon>
        <taxon>Aurantimonadaceae</taxon>
        <taxon>Aureimonas</taxon>
    </lineage>
</organism>
<dbReference type="AlphaFoldDB" id="A0A917E562"/>
<comment type="caution">
    <text evidence="2">The sequence shown here is derived from an EMBL/GenBank/DDBJ whole genome shotgun (WGS) entry which is preliminary data.</text>
</comment>
<dbReference type="PANTHER" id="PTHR43194:SF5">
    <property type="entry name" value="PIMELOYL-[ACYL-CARRIER PROTEIN] METHYL ESTER ESTERASE"/>
    <property type="match status" value="1"/>
</dbReference>
<dbReference type="InterPro" id="IPR000073">
    <property type="entry name" value="AB_hydrolase_1"/>
</dbReference>
<sequence>MSGTFPHGLNVRANGIRQHVLHYPGKGGPLVLVPGITSPAITWGFVAERLAEAFDTYVVDVRGRGLSSTGPGLDYGLDAMAADLSALLPALGLRNVTVLGHSMGARIAIRAASGEAAGMERLVLVDPPVSGPGRRPYPSKLPWYVDSIRLATEGMDAEAMRAFCPTWTDEQRGLRAEWLHTCFEPAIVTAFEGFHADDIHRDLPGLSVPAVLMIAGRGGVIEPDDEAEILRLNPSIRTARVPEAGHMIPWDDFEGFFRALDALLGTSLARG</sequence>
<dbReference type="InterPro" id="IPR029058">
    <property type="entry name" value="AB_hydrolase_fold"/>
</dbReference>